<comment type="caution">
    <text evidence="1">The sequence shown here is derived from an EMBL/GenBank/DDBJ whole genome shotgun (WGS) entry which is preliminary data.</text>
</comment>
<reference evidence="1" key="1">
    <citation type="journal article" date="2022" name="bioRxiv">
        <title>Sequencing and chromosome-scale assembly of the giantPleurodeles waltlgenome.</title>
        <authorList>
            <person name="Brown T."/>
            <person name="Elewa A."/>
            <person name="Iarovenko S."/>
            <person name="Subramanian E."/>
            <person name="Araus A.J."/>
            <person name="Petzold A."/>
            <person name="Susuki M."/>
            <person name="Suzuki K.-i.T."/>
            <person name="Hayashi T."/>
            <person name="Toyoda A."/>
            <person name="Oliveira C."/>
            <person name="Osipova E."/>
            <person name="Leigh N.D."/>
            <person name="Simon A."/>
            <person name="Yun M.H."/>
        </authorList>
    </citation>
    <scope>NUCLEOTIDE SEQUENCE</scope>
    <source>
        <strain evidence="1">20211129_DDA</strain>
        <tissue evidence="1">Liver</tissue>
    </source>
</reference>
<evidence type="ECO:0000313" key="2">
    <source>
        <dbReference type="Proteomes" id="UP001066276"/>
    </source>
</evidence>
<keyword evidence="2" id="KW-1185">Reference proteome</keyword>
<sequence>MQASRTERIFLCAYSHPDFIIVADYLEGKSCVPQNPSGVPDRPHKVPDVTYKKKGTHIAASGIRYGRSLVIFPELVRILW</sequence>
<dbReference type="Proteomes" id="UP001066276">
    <property type="component" value="Chromosome 9"/>
</dbReference>
<dbReference type="EMBL" id="JANPWB010000013">
    <property type="protein sequence ID" value="KAJ1105766.1"/>
    <property type="molecule type" value="Genomic_DNA"/>
</dbReference>
<name>A0AAV7MPT6_PLEWA</name>
<dbReference type="AlphaFoldDB" id="A0AAV7MPT6"/>
<gene>
    <name evidence="1" type="ORF">NDU88_003171</name>
</gene>
<organism evidence="1 2">
    <name type="scientific">Pleurodeles waltl</name>
    <name type="common">Iberian ribbed newt</name>
    <dbReference type="NCBI Taxonomy" id="8319"/>
    <lineage>
        <taxon>Eukaryota</taxon>
        <taxon>Metazoa</taxon>
        <taxon>Chordata</taxon>
        <taxon>Craniata</taxon>
        <taxon>Vertebrata</taxon>
        <taxon>Euteleostomi</taxon>
        <taxon>Amphibia</taxon>
        <taxon>Batrachia</taxon>
        <taxon>Caudata</taxon>
        <taxon>Salamandroidea</taxon>
        <taxon>Salamandridae</taxon>
        <taxon>Pleurodelinae</taxon>
        <taxon>Pleurodeles</taxon>
    </lineage>
</organism>
<proteinExistence type="predicted"/>
<protein>
    <submittedName>
        <fullName evidence="1">Uncharacterized protein</fullName>
    </submittedName>
</protein>
<accession>A0AAV7MPT6</accession>
<evidence type="ECO:0000313" key="1">
    <source>
        <dbReference type="EMBL" id="KAJ1105766.1"/>
    </source>
</evidence>